<sequence>MGMLLKFSPKATTYIPGSPNRSGSAEVILFTGVRYERAASEVITKPGHKIKKRRKG</sequence>
<organism evidence="1 2">
    <name type="scientific">Pelagibacterium luteolum</name>
    <dbReference type="NCBI Taxonomy" id="440168"/>
    <lineage>
        <taxon>Bacteria</taxon>
        <taxon>Pseudomonadati</taxon>
        <taxon>Pseudomonadota</taxon>
        <taxon>Alphaproteobacteria</taxon>
        <taxon>Hyphomicrobiales</taxon>
        <taxon>Devosiaceae</taxon>
        <taxon>Pelagibacterium</taxon>
    </lineage>
</organism>
<accession>A0A1G7TSI3</accession>
<keyword evidence="2" id="KW-1185">Reference proteome</keyword>
<name>A0A1G7TSI3_9HYPH</name>
<evidence type="ECO:0000313" key="2">
    <source>
        <dbReference type="Proteomes" id="UP000199495"/>
    </source>
</evidence>
<dbReference type="AlphaFoldDB" id="A0A1G7TSI3"/>
<dbReference type="RefSeq" id="WP_176762527.1">
    <property type="nucleotide sequence ID" value="NZ_FNCS01000002.1"/>
</dbReference>
<reference evidence="1 2" key="1">
    <citation type="submission" date="2016-10" db="EMBL/GenBank/DDBJ databases">
        <authorList>
            <person name="de Groot N.N."/>
        </authorList>
    </citation>
    <scope>NUCLEOTIDE SEQUENCE [LARGE SCALE GENOMIC DNA]</scope>
    <source>
        <strain evidence="1 2">CGMCC 1.10267</strain>
    </source>
</reference>
<evidence type="ECO:0000313" key="1">
    <source>
        <dbReference type="EMBL" id="SDG37944.1"/>
    </source>
</evidence>
<dbReference type="STRING" id="440168.SAMN04487974_102301"/>
<proteinExistence type="predicted"/>
<dbReference type="EMBL" id="FNCS01000002">
    <property type="protein sequence ID" value="SDG37944.1"/>
    <property type="molecule type" value="Genomic_DNA"/>
</dbReference>
<gene>
    <name evidence="1" type="ORF">SAMN04487974_102301</name>
</gene>
<dbReference type="Proteomes" id="UP000199495">
    <property type="component" value="Unassembled WGS sequence"/>
</dbReference>
<protein>
    <submittedName>
        <fullName evidence="1">Uncharacterized protein</fullName>
    </submittedName>
</protein>